<dbReference type="InterPro" id="IPR011152">
    <property type="entry name" value="Pesterase_MJ0912"/>
</dbReference>
<organism evidence="3 4">
    <name type="scientific">Bosea vaviloviae</name>
    <dbReference type="NCBI Taxonomy" id="1526658"/>
    <lineage>
        <taxon>Bacteria</taxon>
        <taxon>Pseudomonadati</taxon>
        <taxon>Pseudomonadota</taxon>
        <taxon>Alphaproteobacteria</taxon>
        <taxon>Hyphomicrobiales</taxon>
        <taxon>Boseaceae</taxon>
        <taxon>Bosea</taxon>
    </lineage>
</organism>
<reference evidence="3 4" key="1">
    <citation type="journal article" date="2015" name="Antonie Van Leeuwenhoek">
        <title>Bosea vaviloviae sp. nov., a new species of slow-growing rhizobia isolated from nodules of the relict species Vavilovia formosa (Stev.) Fed.</title>
        <authorList>
            <person name="Safronova V.I."/>
            <person name="Kuznetsova I.G."/>
            <person name="Sazanova A.L."/>
            <person name="Kimeklis A.K."/>
            <person name="Belimov A.A."/>
            <person name="Andronov E.E."/>
            <person name="Pinaev A.G."/>
            <person name="Chizhevskaya E.P."/>
            <person name="Pukhaev A.R."/>
            <person name="Popov K.P."/>
            <person name="Willems A."/>
            <person name="Tikhonovich I.A."/>
        </authorList>
    </citation>
    <scope>NUCLEOTIDE SEQUENCE [LARGE SCALE GENOMIC DNA]</scope>
    <source>
        <strain evidence="3 4">Vaf18</strain>
    </source>
</reference>
<proteinExistence type="inferred from homology"/>
<dbReference type="InterPro" id="IPR029052">
    <property type="entry name" value="Metallo-depent_PP-like"/>
</dbReference>
<dbReference type="GO" id="GO:0005737">
    <property type="term" value="C:cytoplasm"/>
    <property type="evidence" value="ECO:0007669"/>
    <property type="project" value="TreeGrafter"/>
</dbReference>
<dbReference type="InterPro" id="IPR024654">
    <property type="entry name" value="Calcineurin-like_PHP_lpxH"/>
</dbReference>
<dbReference type="STRING" id="1526658.BHK69_06875"/>
<evidence type="ECO:0000313" key="3">
    <source>
        <dbReference type="EMBL" id="AOO80227.1"/>
    </source>
</evidence>
<dbReference type="EMBL" id="CP017147">
    <property type="protein sequence ID" value="AOO80227.1"/>
    <property type="molecule type" value="Genomic_DNA"/>
</dbReference>
<sequence length="244" mass="26011">MRLGVIADVHGNLPALEAVMERLAGLELDAVVNLGDCASSPLWPAESVALLRKSGFHHVRGNHDRVVGAPDSTGLGPSDTYARSQLDQEARDWLHALPFSLSVAGALCIHASPHDDNTYLLESVVAGRLLPASLAEVEGRLEGQDARLILCAHSHLPRLLRLGSGATIVNPGSVGCPAYDDPDAPAHVSESGSPHARFALVTVEGDKVEVAFQAIAYDWDAAARRARENGREDWAQALLKGWMS</sequence>
<evidence type="ECO:0000313" key="4">
    <source>
        <dbReference type="Proteomes" id="UP000094969"/>
    </source>
</evidence>
<gene>
    <name evidence="3" type="ORF">BHK69_06875</name>
</gene>
<dbReference type="PANTHER" id="PTHR42850">
    <property type="entry name" value="METALLOPHOSPHOESTERASE"/>
    <property type="match status" value="1"/>
</dbReference>
<dbReference type="PIRSF" id="PIRSF000883">
    <property type="entry name" value="Pesterase_MJ0912"/>
    <property type="match status" value="1"/>
</dbReference>
<dbReference type="GO" id="GO:0016791">
    <property type="term" value="F:phosphatase activity"/>
    <property type="evidence" value="ECO:0007669"/>
    <property type="project" value="TreeGrafter"/>
</dbReference>
<dbReference type="Pfam" id="PF12850">
    <property type="entry name" value="Metallophos_2"/>
    <property type="match status" value="1"/>
</dbReference>
<evidence type="ECO:0000256" key="1">
    <source>
        <dbReference type="ARBA" id="ARBA00008950"/>
    </source>
</evidence>
<evidence type="ECO:0000259" key="2">
    <source>
        <dbReference type="Pfam" id="PF12850"/>
    </source>
</evidence>
<dbReference type="Proteomes" id="UP000094969">
    <property type="component" value="Chromosome"/>
</dbReference>
<comment type="similarity">
    <text evidence="1">Belongs to the metallophosphoesterase superfamily. YfcE family.</text>
</comment>
<keyword evidence="4" id="KW-1185">Reference proteome</keyword>
<dbReference type="PANTHER" id="PTHR42850:SF2">
    <property type="entry name" value="BLL5683 PROTEIN"/>
    <property type="match status" value="1"/>
</dbReference>
<dbReference type="RefSeq" id="WP_069689447.1">
    <property type="nucleotide sequence ID" value="NZ_CP017147.1"/>
</dbReference>
<accession>A0A1D7TYN4</accession>
<protein>
    <recommendedName>
        <fullName evidence="2">Calcineurin-like phosphoesterase domain-containing protein</fullName>
    </recommendedName>
</protein>
<dbReference type="AlphaFoldDB" id="A0A1D7TYN4"/>
<feature type="domain" description="Calcineurin-like phosphoesterase" evidence="2">
    <location>
        <begin position="1"/>
        <end position="182"/>
    </location>
</feature>
<dbReference type="Gene3D" id="3.60.21.10">
    <property type="match status" value="1"/>
</dbReference>
<dbReference type="KEGG" id="bvv:BHK69_06875"/>
<dbReference type="OrthoDB" id="9813918at2"/>
<name>A0A1D7TYN4_9HYPH</name>
<dbReference type="SUPFAM" id="SSF56300">
    <property type="entry name" value="Metallo-dependent phosphatases"/>
    <property type="match status" value="1"/>
</dbReference>
<dbReference type="InterPro" id="IPR050126">
    <property type="entry name" value="Ap4A_hydrolase"/>
</dbReference>